<feature type="transmembrane region" description="Helical" evidence="7">
    <location>
        <begin position="82"/>
        <end position="105"/>
    </location>
</feature>
<dbReference type="Pfam" id="PF02417">
    <property type="entry name" value="Chromate_transp"/>
    <property type="match status" value="1"/>
</dbReference>
<dbReference type="PANTHER" id="PTHR43663:SF1">
    <property type="entry name" value="CHROMATE TRANSPORTER"/>
    <property type="match status" value="1"/>
</dbReference>
<evidence type="ECO:0000256" key="7">
    <source>
        <dbReference type="SAM" id="Phobius"/>
    </source>
</evidence>
<dbReference type="OrthoDB" id="9027281at2"/>
<keyword evidence="3" id="KW-1003">Cell membrane</keyword>
<dbReference type="PANTHER" id="PTHR43663">
    <property type="entry name" value="CHROMATE TRANSPORT PROTEIN-RELATED"/>
    <property type="match status" value="1"/>
</dbReference>
<dbReference type="InterPro" id="IPR003370">
    <property type="entry name" value="Chromate_transpt"/>
</dbReference>
<evidence type="ECO:0000313" key="8">
    <source>
        <dbReference type="EMBL" id="SER34880.1"/>
    </source>
</evidence>
<comment type="similarity">
    <text evidence="2">Belongs to the chromate ion transporter (CHR) (TC 2.A.51) family.</text>
</comment>
<reference evidence="8 9" key="1">
    <citation type="submission" date="2016-10" db="EMBL/GenBank/DDBJ databases">
        <authorList>
            <person name="de Groot N.N."/>
        </authorList>
    </citation>
    <scope>NUCLEOTIDE SEQUENCE [LARGE SCALE GENOMIC DNA]</scope>
    <source>
        <strain evidence="8 9">CGMCC 1.7727</strain>
    </source>
</reference>
<organism evidence="8 9">
    <name type="scientific">Gracilibacillus ureilyticus</name>
    <dbReference type="NCBI Taxonomy" id="531814"/>
    <lineage>
        <taxon>Bacteria</taxon>
        <taxon>Bacillati</taxon>
        <taxon>Bacillota</taxon>
        <taxon>Bacilli</taxon>
        <taxon>Bacillales</taxon>
        <taxon>Bacillaceae</taxon>
        <taxon>Gracilibacillus</taxon>
    </lineage>
</organism>
<evidence type="ECO:0000256" key="2">
    <source>
        <dbReference type="ARBA" id="ARBA00005262"/>
    </source>
</evidence>
<feature type="transmembrane region" description="Helical" evidence="7">
    <location>
        <begin position="139"/>
        <end position="158"/>
    </location>
</feature>
<comment type="subcellular location">
    <subcellularLocation>
        <location evidence="1">Cell membrane</location>
        <topology evidence="1">Multi-pass membrane protein</topology>
    </subcellularLocation>
</comment>
<keyword evidence="4 7" id="KW-0812">Transmembrane</keyword>
<feature type="transmembrane region" description="Helical" evidence="7">
    <location>
        <begin position="52"/>
        <end position="75"/>
    </location>
</feature>
<protein>
    <submittedName>
        <fullName evidence="8">Chromate transporter</fullName>
    </submittedName>
</protein>
<feature type="transmembrane region" description="Helical" evidence="7">
    <location>
        <begin position="111"/>
        <end position="132"/>
    </location>
</feature>
<dbReference type="GO" id="GO:0005886">
    <property type="term" value="C:plasma membrane"/>
    <property type="evidence" value="ECO:0007669"/>
    <property type="project" value="UniProtKB-SubCell"/>
</dbReference>
<feature type="transmembrane region" description="Helical" evidence="7">
    <location>
        <begin position="7"/>
        <end position="32"/>
    </location>
</feature>
<keyword evidence="6 7" id="KW-0472">Membrane</keyword>
<name>A0A1H9NG02_9BACI</name>
<evidence type="ECO:0000256" key="6">
    <source>
        <dbReference type="ARBA" id="ARBA00023136"/>
    </source>
</evidence>
<evidence type="ECO:0000256" key="1">
    <source>
        <dbReference type="ARBA" id="ARBA00004651"/>
    </source>
</evidence>
<evidence type="ECO:0000313" key="9">
    <source>
        <dbReference type="Proteomes" id="UP000199687"/>
    </source>
</evidence>
<proteinExistence type="inferred from homology"/>
<keyword evidence="9" id="KW-1185">Reference proteome</keyword>
<evidence type="ECO:0000256" key="4">
    <source>
        <dbReference type="ARBA" id="ARBA00022692"/>
    </source>
</evidence>
<dbReference type="Proteomes" id="UP000199687">
    <property type="component" value="Unassembled WGS sequence"/>
</dbReference>
<evidence type="ECO:0000256" key="3">
    <source>
        <dbReference type="ARBA" id="ARBA00022475"/>
    </source>
</evidence>
<dbReference type="GO" id="GO:0015109">
    <property type="term" value="F:chromate transmembrane transporter activity"/>
    <property type="evidence" value="ECO:0007669"/>
    <property type="project" value="InterPro"/>
</dbReference>
<sequence>MINKRKILLQVFFSFFKISPITFGGGYAMIPMIEKEVIEKRKWMEMKDLSEIFALAQSVPGAIAVNSATFIGYRLGGVSGSLAALIGILIPNFIIVVLLSILFVLVKDNPAVAAAFTGIRPAIVALIVYAAYRIGRTAIYDKTTLIIGIVTVGLLLILKIHPVIIIFAGIGVGIIVVKIKNWLGIITNLEKKEEHTLLD</sequence>
<dbReference type="InterPro" id="IPR052518">
    <property type="entry name" value="CHR_Transporter"/>
</dbReference>
<keyword evidence="5 7" id="KW-1133">Transmembrane helix</keyword>
<gene>
    <name evidence="8" type="ORF">SAMN04487944_103126</name>
</gene>
<dbReference type="EMBL" id="FOGL01000003">
    <property type="protein sequence ID" value="SER34880.1"/>
    <property type="molecule type" value="Genomic_DNA"/>
</dbReference>
<accession>A0A1H9NG02</accession>
<evidence type="ECO:0000256" key="5">
    <source>
        <dbReference type="ARBA" id="ARBA00022989"/>
    </source>
</evidence>
<dbReference type="RefSeq" id="WP_089739639.1">
    <property type="nucleotide sequence ID" value="NZ_FOGL01000003.1"/>
</dbReference>
<dbReference type="AlphaFoldDB" id="A0A1H9NG02"/>
<dbReference type="STRING" id="531814.SAMN04487944_103126"/>